<keyword evidence="1" id="KW-0812">Transmembrane</keyword>
<accession>A0A4R0YLT7</accession>
<dbReference type="AlphaFoldDB" id="A0A4R0YLT7"/>
<keyword evidence="1" id="KW-1133">Transmembrane helix</keyword>
<keyword evidence="3" id="KW-1185">Reference proteome</keyword>
<organism evidence="2 3">
    <name type="scientific">Dyella soli</name>
    <dbReference type="NCBI Taxonomy" id="522319"/>
    <lineage>
        <taxon>Bacteria</taxon>
        <taxon>Pseudomonadati</taxon>
        <taxon>Pseudomonadota</taxon>
        <taxon>Gammaproteobacteria</taxon>
        <taxon>Lysobacterales</taxon>
        <taxon>Rhodanobacteraceae</taxon>
        <taxon>Dyella</taxon>
    </lineage>
</organism>
<dbReference type="Proteomes" id="UP000291822">
    <property type="component" value="Unassembled WGS sequence"/>
</dbReference>
<reference evidence="2 3" key="1">
    <citation type="submission" date="2019-02" db="EMBL/GenBank/DDBJ databases">
        <title>Dyella amyloliquefaciens sp. nov., isolated from forest soil.</title>
        <authorList>
            <person name="Gao Z.-H."/>
            <person name="Qiu L.-H."/>
        </authorList>
    </citation>
    <scope>NUCLEOTIDE SEQUENCE [LARGE SCALE GENOMIC DNA]</scope>
    <source>
        <strain evidence="2 3">KACC 12747</strain>
    </source>
</reference>
<evidence type="ECO:0000313" key="3">
    <source>
        <dbReference type="Proteomes" id="UP000291822"/>
    </source>
</evidence>
<feature type="transmembrane region" description="Helical" evidence="1">
    <location>
        <begin position="12"/>
        <end position="36"/>
    </location>
</feature>
<comment type="caution">
    <text evidence="2">The sequence shown here is derived from an EMBL/GenBank/DDBJ whole genome shotgun (WGS) entry which is preliminary data.</text>
</comment>
<evidence type="ECO:0000313" key="2">
    <source>
        <dbReference type="EMBL" id="TCI06583.1"/>
    </source>
</evidence>
<proteinExistence type="predicted"/>
<sequence length="100" mass="10937">MPMSNHAARKDHVILRTVLIALSIIVLLVCVLMWWVTAFDSVQQMAAASRPSVHHASTPEGHLCGPAERSSLARAGIKKRAAPRGRRALKISDQAFLSAW</sequence>
<protein>
    <submittedName>
        <fullName evidence="2">Uncharacterized protein</fullName>
    </submittedName>
</protein>
<name>A0A4R0YLT7_9GAMM</name>
<gene>
    <name evidence="2" type="ORF">EZM97_34485</name>
</gene>
<dbReference type="RefSeq" id="WP_131413450.1">
    <property type="nucleotide sequence ID" value="NZ_SJTG01000006.1"/>
</dbReference>
<dbReference type="EMBL" id="SJTG01000006">
    <property type="protein sequence ID" value="TCI06583.1"/>
    <property type="molecule type" value="Genomic_DNA"/>
</dbReference>
<evidence type="ECO:0000256" key="1">
    <source>
        <dbReference type="SAM" id="Phobius"/>
    </source>
</evidence>
<keyword evidence="1" id="KW-0472">Membrane</keyword>